<evidence type="ECO:0000256" key="1">
    <source>
        <dbReference type="SAM" id="Phobius"/>
    </source>
</evidence>
<accession>A0A8J6PD89</accession>
<keyword evidence="1" id="KW-0812">Transmembrane</keyword>
<dbReference type="Proteomes" id="UP000632659">
    <property type="component" value="Unassembled WGS sequence"/>
</dbReference>
<dbReference type="AlphaFoldDB" id="A0A8J6PD89"/>
<keyword evidence="1" id="KW-0472">Membrane</keyword>
<evidence type="ECO:0000313" key="3">
    <source>
        <dbReference type="Proteomes" id="UP000632659"/>
    </source>
</evidence>
<feature type="transmembrane region" description="Helical" evidence="1">
    <location>
        <begin position="9"/>
        <end position="29"/>
    </location>
</feature>
<evidence type="ECO:0008006" key="4">
    <source>
        <dbReference type="Google" id="ProtNLM"/>
    </source>
</evidence>
<dbReference type="SUPFAM" id="SSF110296">
    <property type="entry name" value="Oligoxyloglucan reducing end-specific cellobiohydrolase"/>
    <property type="match status" value="1"/>
</dbReference>
<proteinExistence type="predicted"/>
<name>A0A8J6PD89_9FIRM</name>
<dbReference type="Gene3D" id="2.120.10.10">
    <property type="match status" value="2"/>
</dbReference>
<dbReference type="CDD" id="cd15482">
    <property type="entry name" value="Sialidase_non-viral"/>
    <property type="match status" value="1"/>
</dbReference>
<protein>
    <recommendedName>
        <fullName evidence="4">Exo-alpha-sialidase</fullName>
    </recommendedName>
</protein>
<gene>
    <name evidence="2" type="ORF">H8702_04415</name>
</gene>
<comment type="caution">
    <text evidence="2">The sequence shown here is derived from an EMBL/GenBank/DDBJ whole genome shotgun (WGS) entry which is preliminary data.</text>
</comment>
<keyword evidence="1" id="KW-1133">Transmembrane helix</keyword>
<sequence>MHPSSKAKIIGTTFGILILLIGIFLFFIIGPSRESRPIESFSAKNPAPVMAAEDIVSAYLQQYKSKEMPRSMRISDYGILETEEMEAGSDVIYVHIRYWLRPSLPVFHVFHDWGEENDGRIVCDRALRLIRDSGNPNILNVSENSDYLTVQTQLQEQERRENEKLQNEYEIPHGFPQMQNTYCITDASQVLVSYNGGESWTDPIPVTSDVLTDLSDTKYHNVLPEGSYYITPEMTSFVYRQNGFLWCCHSTDQGKNWKISSITSNTYAERMLLSGWTSQKEGWLIVSYDRQMSTEAKAVFLTHDGGLSWEDQGRGAADLTTRMLKHGGFVTPDVGFLSFGPSNRLLGTTAEGYDIFDTSPEFYRTEDGGKTFSEIKLPIPETYDAAIFICAQAPVMEKDGTLSLLVDQGDSGDYLGGRVCLRFISEDLGMTWKFDQEFTPKEIDFGG</sequence>
<organism evidence="2 3">
    <name type="scientific">Massiliimalia timonensis</name>
    <dbReference type="NCBI Taxonomy" id="1987501"/>
    <lineage>
        <taxon>Bacteria</taxon>
        <taxon>Bacillati</taxon>
        <taxon>Bacillota</taxon>
        <taxon>Clostridia</taxon>
        <taxon>Eubacteriales</taxon>
        <taxon>Oscillospiraceae</taxon>
        <taxon>Massiliimalia</taxon>
    </lineage>
</organism>
<dbReference type="EMBL" id="JACRTL010000002">
    <property type="protein sequence ID" value="MBC8610366.1"/>
    <property type="molecule type" value="Genomic_DNA"/>
</dbReference>
<keyword evidence="3" id="KW-1185">Reference proteome</keyword>
<reference evidence="2" key="1">
    <citation type="submission" date="2020-08" db="EMBL/GenBank/DDBJ databases">
        <title>Genome public.</title>
        <authorList>
            <person name="Liu C."/>
            <person name="Sun Q."/>
        </authorList>
    </citation>
    <scope>NUCLEOTIDE SEQUENCE</scope>
    <source>
        <strain evidence="2">NSJ-15</strain>
    </source>
</reference>
<dbReference type="RefSeq" id="WP_178085730.1">
    <property type="nucleotide sequence ID" value="NZ_JACRTL010000002.1"/>
</dbReference>
<evidence type="ECO:0000313" key="2">
    <source>
        <dbReference type="EMBL" id="MBC8610366.1"/>
    </source>
</evidence>